<reference evidence="5" key="1">
    <citation type="journal article" date="2014" name="Front. Microbiol.">
        <title>High frequency of phylogenetically diverse reductive dehalogenase-homologous genes in deep subseafloor sedimentary metagenomes.</title>
        <authorList>
            <person name="Kawai M."/>
            <person name="Futagami T."/>
            <person name="Toyoda A."/>
            <person name="Takaki Y."/>
            <person name="Nishi S."/>
            <person name="Hori S."/>
            <person name="Arai W."/>
            <person name="Tsubouchi T."/>
            <person name="Morono Y."/>
            <person name="Uchiyama I."/>
            <person name="Ito T."/>
            <person name="Fujiyama A."/>
            <person name="Inagaki F."/>
            <person name="Takami H."/>
        </authorList>
    </citation>
    <scope>NUCLEOTIDE SEQUENCE</scope>
    <source>
        <strain evidence="5">Expedition CK06-06</strain>
    </source>
</reference>
<feature type="non-terminal residue" evidence="5">
    <location>
        <position position="252"/>
    </location>
</feature>
<dbReference type="PANTHER" id="PTHR30511:SF0">
    <property type="entry name" value="ALANINE RACEMASE, CATABOLIC-RELATED"/>
    <property type="match status" value="1"/>
</dbReference>
<dbReference type="InterPro" id="IPR009006">
    <property type="entry name" value="Ala_racemase/Decarboxylase_C"/>
</dbReference>
<dbReference type="InterPro" id="IPR001608">
    <property type="entry name" value="Ala_racemase_N"/>
</dbReference>
<dbReference type="PANTHER" id="PTHR30511">
    <property type="entry name" value="ALANINE RACEMASE"/>
    <property type="match status" value="1"/>
</dbReference>
<accession>X1L532</accession>
<dbReference type="InterPro" id="IPR011079">
    <property type="entry name" value="Ala_racemase_C"/>
</dbReference>
<proteinExistence type="predicted"/>
<evidence type="ECO:0000256" key="1">
    <source>
        <dbReference type="ARBA" id="ARBA00001933"/>
    </source>
</evidence>
<dbReference type="SMART" id="SM01005">
    <property type="entry name" value="Ala_racemase_C"/>
    <property type="match status" value="1"/>
</dbReference>
<dbReference type="InterPro" id="IPR029066">
    <property type="entry name" value="PLP-binding_barrel"/>
</dbReference>
<dbReference type="Pfam" id="PF01168">
    <property type="entry name" value="Ala_racemase_N"/>
    <property type="match status" value="1"/>
</dbReference>
<feature type="non-terminal residue" evidence="5">
    <location>
        <position position="1"/>
    </location>
</feature>
<comment type="caution">
    <text evidence="5">The sequence shown here is derived from an EMBL/GenBank/DDBJ whole genome shotgun (WGS) entry which is preliminary data.</text>
</comment>
<keyword evidence="3" id="KW-0413">Isomerase</keyword>
<dbReference type="GO" id="GO:0005829">
    <property type="term" value="C:cytosol"/>
    <property type="evidence" value="ECO:0007669"/>
    <property type="project" value="TreeGrafter"/>
</dbReference>
<dbReference type="InterPro" id="IPR000821">
    <property type="entry name" value="Ala_racemase"/>
</dbReference>
<keyword evidence="2" id="KW-0663">Pyridoxal phosphate</keyword>
<evidence type="ECO:0000259" key="4">
    <source>
        <dbReference type="SMART" id="SM01005"/>
    </source>
</evidence>
<dbReference type="Pfam" id="PF00842">
    <property type="entry name" value="Ala_racemase_C"/>
    <property type="match status" value="1"/>
</dbReference>
<feature type="domain" description="Alanine racemase C-terminal" evidence="4">
    <location>
        <begin position="193"/>
        <end position="252"/>
    </location>
</feature>
<organism evidence="5">
    <name type="scientific">marine sediment metagenome</name>
    <dbReference type="NCBI Taxonomy" id="412755"/>
    <lineage>
        <taxon>unclassified sequences</taxon>
        <taxon>metagenomes</taxon>
        <taxon>ecological metagenomes</taxon>
    </lineage>
</organism>
<protein>
    <recommendedName>
        <fullName evidence="4">Alanine racemase C-terminal domain-containing protein</fullName>
    </recommendedName>
</protein>
<dbReference type="NCBIfam" id="TIGR00492">
    <property type="entry name" value="alr"/>
    <property type="match status" value="1"/>
</dbReference>
<dbReference type="EMBL" id="BARU01036339">
    <property type="protein sequence ID" value="GAH89293.1"/>
    <property type="molecule type" value="Genomic_DNA"/>
</dbReference>
<dbReference type="SUPFAM" id="SSF50621">
    <property type="entry name" value="Alanine racemase C-terminal domain-like"/>
    <property type="match status" value="1"/>
</dbReference>
<dbReference type="CDD" id="cd00430">
    <property type="entry name" value="PLPDE_III_AR"/>
    <property type="match status" value="1"/>
</dbReference>
<evidence type="ECO:0000256" key="3">
    <source>
        <dbReference type="ARBA" id="ARBA00023235"/>
    </source>
</evidence>
<dbReference type="PRINTS" id="PR00992">
    <property type="entry name" value="ALARACEMASE"/>
</dbReference>
<dbReference type="Gene3D" id="2.40.37.10">
    <property type="entry name" value="Lyase, Ornithine Decarboxylase, Chain A, domain 1"/>
    <property type="match status" value="1"/>
</dbReference>
<name>X1L532_9ZZZZ</name>
<dbReference type="FunFam" id="3.20.20.10:FF:000002">
    <property type="entry name" value="Alanine racemase"/>
    <property type="match status" value="1"/>
</dbReference>
<evidence type="ECO:0000256" key="2">
    <source>
        <dbReference type="ARBA" id="ARBA00022898"/>
    </source>
</evidence>
<gene>
    <name evidence="5" type="ORF">S03H2_56761</name>
</gene>
<comment type="cofactor">
    <cofactor evidence="1">
        <name>pyridoxal 5'-phosphate</name>
        <dbReference type="ChEBI" id="CHEBI:597326"/>
    </cofactor>
</comment>
<dbReference type="SUPFAM" id="SSF51419">
    <property type="entry name" value="PLP-binding barrel"/>
    <property type="match status" value="1"/>
</dbReference>
<evidence type="ECO:0000313" key="5">
    <source>
        <dbReference type="EMBL" id="GAH89293.1"/>
    </source>
</evidence>
<dbReference type="GO" id="GO:0030632">
    <property type="term" value="P:D-alanine biosynthetic process"/>
    <property type="evidence" value="ECO:0007669"/>
    <property type="project" value="TreeGrafter"/>
</dbReference>
<dbReference type="AlphaFoldDB" id="X1L532"/>
<dbReference type="GO" id="GO:0008784">
    <property type="term" value="F:alanine racemase activity"/>
    <property type="evidence" value="ECO:0007669"/>
    <property type="project" value="InterPro"/>
</dbReference>
<dbReference type="GO" id="GO:0030170">
    <property type="term" value="F:pyridoxal phosphate binding"/>
    <property type="evidence" value="ECO:0007669"/>
    <property type="project" value="TreeGrafter"/>
</dbReference>
<sequence length="252" mass="28167">ALVEAGTYGLGIATLQEALELREAGLRQMILHLGRFDRRSLDTFVEEDIRLSLHSLEDIRALAAHHEATGSEYAVHMKVDTGMTRLGVPYEAAVAALEEMKKHPFIRLEGIWTHFATAGEAEQSYLRYQLVRFTHFVHMARKLHIDVEFFHAANSSAIFQDPESHFNMVRPGMVLYGVQPSEDVKTPFELLPVMDLKAPLVMVKDIRRGTPIGYGRAYHAPRDMKTGLLQVGYADGLPLALSNKGFVQLGGN</sequence>
<dbReference type="Gene3D" id="3.20.20.10">
    <property type="entry name" value="Alanine racemase"/>
    <property type="match status" value="1"/>
</dbReference>